<dbReference type="AlphaFoldDB" id="A0AAV0W2D6"/>
<evidence type="ECO:0008006" key="4">
    <source>
        <dbReference type="Google" id="ProtNLM"/>
    </source>
</evidence>
<reference evidence="2 3" key="1">
    <citation type="submission" date="2023-01" db="EMBL/GenBank/DDBJ databases">
        <authorList>
            <person name="Whitehead M."/>
        </authorList>
    </citation>
    <scope>NUCLEOTIDE SEQUENCE [LARGE SCALE GENOMIC DNA]</scope>
</reference>
<sequence length="146" mass="15466">MSLTAAIAVLLLAAAVAADGGRTVMYPKYKSGGLVCYSDRRTDGGAFWSYANERQRRQYVFHCPSSLSAWCVNVITGMLSVRGCSGPTGINRAGCFHVTNPELNSTSKVCLCKRSYCNAAVAGGPVTWPLLLQALFVAAGEAAVPR</sequence>
<organism evidence="2 3">
    <name type="scientific">Macrosiphum euphorbiae</name>
    <name type="common">potato aphid</name>
    <dbReference type="NCBI Taxonomy" id="13131"/>
    <lineage>
        <taxon>Eukaryota</taxon>
        <taxon>Metazoa</taxon>
        <taxon>Ecdysozoa</taxon>
        <taxon>Arthropoda</taxon>
        <taxon>Hexapoda</taxon>
        <taxon>Insecta</taxon>
        <taxon>Pterygota</taxon>
        <taxon>Neoptera</taxon>
        <taxon>Paraneoptera</taxon>
        <taxon>Hemiptera</taxon>
        <taxon>Sternorrhyncha</taxon>
        <taxon>Aphidomorpha</taxon>
        <taxon>Aphidoidea</taxon>
        <taxon>Aphididae</taxon>
        <taxon>Macrosiphini</taxon>
        <taxon>Macrosiphum</taxon>
    </lineage>
</organism>
<accession>A0AAV0W2D6</accession>
<dbReference type="EMBL" id="CARXXK010000001">
    <property type="protein sequence ID" value="CAI6349956.1"/>
    <property type="molecule type" value="Genomic_DNA"/>
</dbReference>
<name>A0AAV0W2D6_9HEMI</name>
<feature type="signal peptide" evidence="1">
    <location>
        <begin position="1"/>
        <end position="18"/>
    </location>
</feature>
<protein>
    <recommendedName>
        <fullName evidence="4">Protein quiver</fullName>
    </recommendedName>
</protein>
<dbReference type="Proteomes" id="UP001160148">
    <property type="component" value="Unassembled WGS sequence"/>
</dbReference>
<feature type="chain" id="PRO_5043897611" description="Protein quiver" evidence="1">
    <location>
        <begin position="19"/>
        <end position="146"/>
    </location>
</feature>
<keyword evidence="3" id="KW-1185">Reference proteome</keyword>
<comment type="caution">
    <text evidence="2">The sequence shown here is derived from an EMBL/GenBank/DDBJ whole genome shotgun (WGS) entry which is preliminary data.</text>
</comment>
<evidence type="ECO:0000313" key="3">
    <source>
        <dbReference type="Proteomes" id="UP001160148"/>
    </source>
</evidence>
<keyword evidence="1" id="KW-0732">Signal</keyword>
<proteinExistence type="predicted"/>
<gene>
    <name evidence="2" type="ORF">MEUPH1_LOCUS6466</name>
</gene>
<evidence type="ECO:0000313" key="2">
    <source>
        <dbReference type="EMBL" id="CAI6349956.1"/>
    </source>
</evidence>
<evidence type="ECO:0000256" key="1">
    <source>
        <dbReference type="SAM" id="SignalP"/>
    </source>
</evidence>